<dbReference type="AlphaFoldDB" id="A0A841H163"/>
<organism evidence="7 8">
    <name type="scientific">Longimicrobium terrae</name>
    <dbReference type="NCBI Taxonomy" id="1639882"/>
    <lineage>
        <taxon>Bacteria</taxon>
        <taxon>Pseudomonadati</taxon>
        <taxon>Gemmatimonadota</taxon>
        <taxon>Longimicrobiia</taxon>
        <taxon>Longimicrobiales</taxon>
        <taxon>Longimicrobiaceae</taxon>
        <taxon>Longimicrobium</taxon>
    </lineage>
</organism>
<evidence type="ECO:0000313" key="8">
    <source>
        <dbReference type="Proteomes" id="UP000582837"/>
    </source>
</evidence>
<feature type="modified residue" description="N6-(pyridoxal phosphate)lysine" evidence="5">
    <location>
        <position position="203"/>
    </location>
</feature>
<dbReference type="InterPro" id="IPR015422">
    <property type="entry name" value="PyrdxlP-dep_Trfase_small"/>
</dbReference>
<comment type="cofactor">
    <cofactor evidence="1 5">
        <name>pyridoxal 5'-phosphate</name>
        <dbReference type="ChEBI" id="CHEBI:597326"/>
    </cofactor>
</comment>
<dbReference type="Gene3D" id="3.40.640.10">
    <property type="entry name" value="Type I PLP-dependent aspartate aminotransferase-like (Major domain)"/>
    <property type="match status" value="1"/>
</dbReference>
<dbReference type="GO" id="GO:0004760">
    <property type="term" value="F:L-serine-pyruvate transaminase activity"/>
    <property type="evidence" value="ECO:0007669"/>
    <property type="project" value="TreeGrafter"/>
</dbReference>
<dbReference type="RefSeq" id="WP_170032441.1">
    <property type="nucleotide sequence ID" value="NZ_JABDTL010000001.1"/>
</dbReference>
<dbReference type="GO" id="GO:0008453">
    <property type="term" value="F:alanine-glyoxylate transaminase activity"/>
    <property type="evidence" value="ECO:0007669"/>
    <property type="project" value="TreeGrafter"/>
</dbReference>
<accession>A0A841H163</accession>
<feature type="binding site" evidence="4">
    <location>
        <position position="350"/>
    </location>
    <ligand>
        <name>substrate</name>
    </ligand>
</feature>
<dbReference type="SUPFAM" id="SSF53383">
    <property type="entry name" value="PLP-dependent transferases"/>
    <property type="match status" value="1"/>
</dbReference>
<dbReference type="EMBL" id="JACHIA010000010">
    <property type="protein sequence ID" value="MBB6071722.1"/>
    <property type="molecule type" value="Genomic_DNA"/>
</dbReference>
<dbReference type="Gene3D" id="3.90.1150.10">
    <property type="entry name" value="Aspartate Aminotransferase, domain 1"/>
    <property type="match status" value="1"/>
</dbReference>
<dbReference type="PANTHER" id="PTHR21152:SF40">
    <property type="entry name" value="ALANINE--GLYOXYLATE AMINOTRANSFERASE"/>
    <property type="match status" value="1"/>
</dbReference>
<dbReference type="InterPro" id="IPR015421">
    <property type="entry name" value="PyrdxlP-dep_Trfase_major"/>
</dbReference>
<dbReference type="Proteomes" id="UP000582837">
    <property type="component" value="Unassembled WGS sequence"/>
</dbReference>
<evidence type="ECO:0000256" key="2">
    <source>
        <dbReference type="ARBA" id="ARBA00009236"/>
    </source>
</evidence>
<dbReference type="Pfam" id="PF00266">
    <property type="entry name" value="Aminotran_5"/>
    <property type="match status" value="1"/>
</dbReference>
<evidence type="ECO:0000256" key="4">
    <source>
        <dbReference type="PIRSR" id="PIRSR000524-1"/>
    </source>
</evidence>
<dbReference type="InterPro" id="IPR015424">
    <property type="entry name" value="PyrdxlP-dep_Trfase"/>
</dbReference>
<evidence type="ECO:0000256" key="5">
    <source>
        <dbReference type="PIRSR" id="PIRSR000524-50"/>
    </source>
</evidence>
<evidence type="ECO:0000259" key="6">
    <source>
        <dbReference type="Pfam" id="PF00266"/>
    </source>
</evidence>
<comment type="similarity">
    <text evidence="2">Belongs to the class-V pyridoxal-phosphate-dependent aminotransferase family.</text>
</comment>
<comment type="caution">
    <text evidence="7">The sequence shown here is derived from an EMBL/GenBank/DDBJ whole genome shotgun (WGS) entry which is preliminary data.</text>
</comment>
<reference evidence="7 8" key="1">
    <citation type="submission" date="2020-08" db="EMBL/GenBank/DDBJ databases">
        <title>Genomic Encyclopedia of Type Strains, Phase IV (KMG-IV): sequencing the most valuable type-strain genomes for metagenomic binning, comparative biology and taxonomic classification.</title>
        <authorList>
            <person name="Goeker M."/>
        </authorList>
    </citation>
    <scope>NUCLEOTIDE SEQUENCE [LARGE SCALE GENOMIC DNA]</scope>
    <source>
        <strain evidence="7 8">DSM 29007</strain>
    </source>
</reference>
<evidence type="ECO:0000256" key="3">
    <source>
        <dbReference type="ARBA" id="ARBA00022898"/>
    </source>
</evidence>
<evidence type="ECO:0000313" key="7">
    <source>
        <dbReference type="EMBL" id="MBB6071722.1"/>
    </source>
</evidence>
<proteinExistence type="inferred from homology"/>
<dbReference type="InterPro" id="IPR000192">
    <property type="entry name" value="Aminotrans_V_dom"/>
</dbReference>
<feature type="domain" description="Aminotransferase class V" evidence="6">
    <location>
        <begin position="101"/>
        <end position="285"/>
    </location>
</feature>
<keyword evidence="7" id="KW-0032">Aminotransferase</keyword>
<keyword evidence="7" id="KW-0808">Transferase</keyword>
<keyword evidence="8" id="KW-1185">Reference proteome</keyword>
<dbReference type="PIRSF" id="PIRSF000524">
    <property type="entry name" value="SPT"/>
    <property type="match status" value="1"/>
</dbReference>
<dbReference type="InterPro" id="IPR024169">
    <property type="entry name" value="SP_NH2Trfase/AEP_transaminase"/>
</dbReference>
<dbReference type="PANTHER" id="PTHR21152">
    <property type="entry name" value="AMINOTRANSFERASE CLASS V"/>
    <property type="match status" value="1"/>
</dbReference>
<evidence type="ECO:0000256" key="1">
    <source>
        <dbReference type="ARBA" id="ARBA00001933"/>
    </source>
</evidence>
<gene>
    <name evidence="7" type="ORF">HNQ61_003361</name>
</gene>
<keyword evidence="3 5" id="KW-0663">Pyridoxal phosphate</keyword>
<name>A0A841H163_9BACT</name>
<sequence length="374" mass="40524">MTENVHLPAPAEFGRFFLPGPTEVHPDVLAAMTRPVIGHRGSEMSALLGACDPVLRAIFRTSRPVYVASSSATGLMEGAIRNGVRTRALSLVNGAFSARFRDLVDDCGRDVEMYDVEFGRAHDPEEVYTRLRDGKCDAVTVVHSETSTGVLNPLSDIAEAVRRAEAETGEEILLLVDGVTSVGGMLVEAEAWGLDFLLTGSQKAVALPPGLAFGTASERMMARAATLRGRGQYFDLIEFDAYAKKHQTPTTPAVSLIYALAEQCARIGAEGVEARARRHWDMAERTWQWVQERGPRWGLSLFAAEGYRSPTVTTIAVDGAMPATRISGEMTARGWTLGTGYGTLKDTTFRIGHMGDHTVDELNLLLAALEEVLG</sequence>
<protein>
    <submittedName>
        <fullName evidence="7">Aspartate aminotransferase-like enzyme</fullName>
    </submittedName>
</protein>
<dbReference type="GO" id="GO:0019265">
    <property type="term" value="P:glycine biosynthetic process, by transamination of glyoxylate"/>
    <property type="evidence" value="ECO:0007669"/>
    <property type="project" value="TreeGrafter"/>
</dbReference>